<dbReference type="SUPFAM" id="SSF50129">
    <property type="entry name" value="GroES-like"/>
    <property type="match status" value="1"/>
</dbReference>
<reference evidence="5 6" key="1">
    <citation type="submission" date="2015-01" db="EMBL/GenBank/DDBJ databases">
        <title>Enhanced salinomycin production by adjusting the supply of polyketide extender units in Streptomyce albus DSM 41398.</title>
        <authorList>
            <person name="Lu C."/>
        </authorList>
    </citation>
    <scope>NUCLEOTIDE SEQUENCE [LARGE SCALE GENOMIC DNA]</scope>
    <source>
        <strain evidence="6">ATCC 21838 / DSM 41398 / FERM P-419 / JCM 4703 / NBRC 107858</strain>
    </source>
</reference>
<dbReference type="CDD" id="cd05286">
    <property type="entry name" value="QOR2"/>
    <property type="match status" value="1"/>
</dbReference>
<dbReference type="EMBL" id="CP010519">
    <property type="protein sequence ID" value="AJE81295.1"/>
    <property type="molecule type" value="Genomic_DNA"/>
</dbReference>
<feature type="domain" description="Enoyl reductase (ER)" evidence="4">
    <location>
        <begin position="10"/>
        <end position="318"/>
    </location>
</feature>
<sequence length="324" mass="33753">MQSIRVHKPGGPDALLAEETEVPRPGPGQVLVRNTAVGVNYIDVYYRDGSYPAPTPLVPGQEGAGVVESVGLQVEGFAPGDRVAYASGLGAYAEYTAVAAEKLVPVPEAVPLEQAAAVLLQGLAAHYLTHQTHPVAEGDTVVVLAAAGGLGRFLVQFAAHRGATVIAVTSSPEKEKAAREAGAQHTVGYESFDERVREITGGEGAHVVYDSVGAATYEASLRSLRRRGLLALCGLSSGPVPPLDVELLRGGGSLYLTRPTMRDHLYDAATLRAGSAAVFDALAAGVLRPLIHRRLPLAEAATAHRLLEGRETSGKLLLTPPAAS</sequence>
<dbReference type="Gene3D" id="3.40.50.720">
    <property type="entry name" value="NAD(P)-binding Rossmann-like Domain"/>
    <property type="match status" value="1"/>
</dbReference>
<dbReference type="KEGG" id="sals:SLNWT_0919"/>
<dbReference type="InterPro" id="IPR013149">
    <property type="entry name" value="ADH-like_C"/>
</dbReference>
<dbReference type="GO" id="GO:0070402">
    <property type="term" value="F:NADPH binding"/>
    <property type="evidence" value="ECO:0007669"/>
    <property type="project" value="TreeGrafter"/>
</dbReference>
<evidence type="ECO:0000256" key="2">
    <source>
        <dbReference type="ARBA" id="ARBA00023002"/>
    </source>
</evidence>
<dbReference type="AlphaFoldDB" id="A0A0B5EPU3"/>
<organism evidence="5 6">
    <name type="scientific">Streptomyces albus (strain ATCC 21838 / DSM 41398 / FERM P-419 / JCM 4703 / NBRC 107858)</name>
    <dbReference type="NCBI Taxonomy" id="1081613"/>
    <lineage>
        <taxon>Bacteria</taxon>
        <taxon>Bacillati</taxon>
        <taxon>Actinomycetota</taxon>
        <taxon>Actinomycetes</taxon>
        <taxon>Kitasatosporales</taxon>
        <taxon>Streptomycetaceae</taxon>
        <taxon>Streptomyces</taxon>
    </lineage>
</organism>
<dbReference type="PANTHER" id="PTHR48106">
    <property type="entry name" value="QUINONE OXIDOREDUCTASE PIG3-RELATED"/>
    <property type="match status" value="1"/>
</dbReference>
<protein>
    <submittedName>
        <fullName evidence="5">Alcohol dehydrogenase zinc-binding domain-containing protein</fullName>
    </submittedName>
</protein>
<dbReference type="InterPro" id="IPR011032">
    <property type="entry name" value="GroES-like_sf"/>
</dbReference>
<dbReference type="PANTHER" id="PTHR48106:SF13">
    <property type="entry name" value="QUINONE OXIDOREDUCTASE-RELATED"/>
    <property type="match status" value="1"/>
</dbReference>
<dbReference type="Pfam" id="PF08240">
    <property type="entry name" value="ADH_N"/>
    <property type="match status" value="1"/>
</dbReference>
<dbReference type="Gene3D" id="3.90.180.10">
    <property type="entry name" value="Medium-chain alcohol dehydrogenases, catalytic domain"/>
    <property type="match status" value="1"/>
</dbReference>
<keyword evidence="2" id="KW-0560">Oxidoreductase</keyword>
<dbReference type="SMART" id="SM00829">
    <property type="entry name" value="PKS_ER"/>
    <property type="match status" value="1"/>
</dbReference>
<dbReference type="GO" id="GO:0035925">
    <property type="term" value="F:mRNA 3'-UTR AU-rich region binding"/>
    <property type="evidence" value="ECO:0007669"/>
    <property type="project" value="TreeGrafter"/>
</dbReference>
<evidence type="ECO:0000313" key="5">
    <source>
        <dbReference type="EMBL" id="AJE81295.1"/>
    </source>
</evidence>
<dbReference type="InterPro" id="IPR020843">
    <property type="entry name" value="ER"/>
</dbReference>
<accession>A0A0B5EPU3</accession>
<keyword evidence="1" id="KW-0521">NADP</keyword>
<evidence type="ECO:0000256" key="3">
    <source>
        <dbReference type="SAM" id="MobiDB-lite"/>
    </source>
</evidence>
<dbReference type="GO" id="GO:0003960">
    <property type="term" value="F:quinone reductase (NADPH) activity"/>
    <property type="evidence" value="ECO:0007669"/>
    <property type="project" value="InterPro"/>
</dbReference>
<gene>
    <name evidence="5" type="ORF">SLNWT_0919</name>
</gene>
<feature type="region of interest" description="Disordered" evidence="3">
    <location>
        <begin position="1"/>
        <end position="22"/>
    </location>
</feature>
<evidence type="ECO:0000313" key="6">
    <source>
        <dbReference type="Proteomes" id="UP000031523"/>
    </source>
</evidence>
<dbReference type="InterPro" id="IPR047618">
    <property type="entry name" value="QOR-like"/>
</dbReference>
<name>A0A0B5EPU3_STRA4</name>
<keyword evidence="6" id="KW-1185">Reference proteome</keyword>
<proteinExistence type="predicted"/>
<dbReference type="InterPro" id="IPR013154">
    <property type="entry name" value="ADH-like_N"/>
</dbReference>
<dbReference type="InterPro" id="IPR036291">
    <property type="entry name" value="NAD(P)-bd_dom_sf"/>
</dbReference>
<dbReference type="Pfam" id="PF00107">
    <property type="entry name" value="ADH_zinc_N"/>
    <property type="match status" value="1"/>
</dbReference>
<dbReference type="SUPFAM" id="SSF51735">
    <property type="entry name" value="NAD(P)-binding Rossmann-fold domains"/>
    <property type="match status" value="1"/>
</dbReference>
<dbReference type="GO" id="GO:0005829">
    <property type="term" value="C:cytosol"/>
    <property type="evidence" value="ECO:0007669"/>
    <property type="project" value="TreeGrafter"/>
</dbReference>
<evidence type="ECO:0000256" key="1">
    <source>
        <dbReference type="ARBA" id="ARBA00022857"/>
    </source>
</evidence>
<dbReference type="Proteomes" id="UP000031523">
    <property type="component" value="Chromosome"/>
</dbReference>
<evidence type="ECO:0000259" key="4">
    <source>
        <dbReference type="SMART" id="SM00829"/>
    </source>
</evidence>